<keyword evidence="1" id="KW-1133">Transmembrane helix</keyword>
<reference evidence="2 3" key="1">
    <citation type="submission" date="2016-09" db="EMBL/GenBank/DDBJ databases">
        <title>The complete genome sequences of Rhizobium gallicum, symbiovars gallicum and phaseoli, symbionts associated to common bean (Phaseolus vulgaris).</title>
        <authorList>
            <person name="Bustos P."/>
            <person name="Santamaria R.I."/>
            <person name="Perez-Carrascal O.M."/>
            <person name="Juarez S."/>
            <person name="Lozano L."/>
            <person name="Martinez-Flores I."/>
            <person name="Martinez-Romero E."/>
            <person name="Cevallos M."/>
            <person name="Romero D."/>
            <person name="Davila G."/>
            <person name="Gonzalez V."/>
        </authorList>
    </citation>
    <scope>NUCLEOTIDE SEQUENCE [LARGE SCALE GENOMIC DNA]</scope>
    <source>
        <strain evidence="2 3">IE4872</strain>
        <plasmid evidence="3">prgalie4872d</plasmid>
    </source>
</reference>
<dbReference type="AlphaFoldDB" id="A0A1L5NSZ1"/>
<name>A0A1L5NSZ1_9HYPH</name>
<evidence type="ECO:0000256" key="1">
    <source>
        <dbReference type="SAM" id="Phobius"/>
    </source>
</evidence>
<proteinExistence type="predicted"/>
<keyword evidence="2" id="KW-0614">Plasmid</keyword>
<evidence type="ECO:0000313" key="3">
    <source>
        <dbReference type="Proteomes" id="UP000184749"/>
    </source>
</evidence>
<accession>A0A1L5NSZ1</accession>
<protein>
    <submittedName>
        <fullName evidence="2">Uncharacterized protein</fullName>
    </submittedName>
</protein>
<gene>
    <name evidence="2" type="ORF">IE4872_PD00483</name>
</gene>
<keyword evidence="1" id="KW-0812">Transmembrane</keyword>
<dbReference type="Proteomes" id="UP000184749">
    <property type="component" value="Plasmid pRgalIE4872d"/>
</dbReference>
<keyword evidence="1" id="KW-0472">Membrane</keyword>
<dbReference type="EMBL" id="CP017105">
    <property type="protein sequence ID" value="APO71015.1"/>
    <property type="molecule type" value="Genomic_DNA"/>
</dbReference>
<evidence type="ECO:0000313" key="2">
    <source>
        <dbReference type="EMBL" id="APO71015.1"/>
    </source>
</evidence>
<organism evidence="2 3">
    <name type="scientific">Rhizobium gallicum</name>
    <dbReference type="NCBI Taxonomy" id="56730"/>
    <lineage>
        <taxon>Bacteria</taxon>
        <taxon>Pseudomonadati</taxon>
        <taxon>Pseudomonadota</taxon>
        <taxon>Alphaproteobacteria</taxon>
        <taxon>Hyphomicrobiales</taxon>
        <taxon>Rhizobiaceae</taxon>
        <taxon>Rhizobium/Agrobacterium group</taxon>
        <taxon>Rhizobium</taxon>
    </lineage>
</organism>
<geneLocation type="plasmid" evidence="3">
    <name>prgalie4872d</name>
</geneLocation>
<feature type="transmembrane region" description="Helical" evidence="1">
    <location>
        <begin position="46"/>
        <end position="66"/>
    </location>
</feature>
<sequence>MPAGQNHLRADARRMAIGRRPSRCIFLRTAFCHLAITWARSRTRRFLVSAAFLYLEEQAFALYIFFTARLACSTSL</sequence>